<evidence type="ECO:0000256" key="1">
    <source>
        <dbReference type="SAM" id="MobiDB-lite"/>
    </source>
</evidence>
<dbReference type="AlphaFoldDB" id="A0A381XA90"/>
<feature type="region of interest" description="Disordered" evidence="1">
    <location>
        <begin position="59"/>
        <end position="82"/>
    </location>
</feature>
<evidence type="ECO:0000313" key="2">
    <source>
        <dbReference type="EMBL" id="SVA61107.1"/>
    </source>
</evidence>
<proteinExistence type="predicted"/>
<protein>
    <submittedName>
        <fullName evidence="2">Uncharacterized protein</fullName>
    </submittedName>
</protein>
<name>A0A381XA90_9ZZZZ</name>
<accession>A0A381XA90</accession>
<reference evidence="2" key="1">
    <citation type="submission" date="2018-05" db="EMBL/GenBank/DDBJ databases">
        <authorList>
            <person name="Lanie J.A."/>
            <person name="Ng W.-L."/>
            <person name="Kazmierczak K.M."/>
            <person name="Andrzejewski T.M."/>
            <person name="Davidsen T.M."/>
            <person name="Wayne K.J."/>
            <person name="Tettelin H."/>
            <person name="Glass J.I."/>
            <person name="Rusch D."/>
            <person name="Podicherti R."/>
            <person name="Tsui H.-C.T."/>
            <person name="Winkler M.E."/>
        </authorList>
    </citation>
    <scope>NUCLEOTIDE SEQUENCE</scope>
</reference>
<sequence length="82" mass="9397">MPKDYVGLCRVLLPRPIRSVAESDEAYELPSVMAGYRLTKDQEDYLEALSTFIEQYENKADPEPKKKTPVTRFSGISARRTE</sequence>
<organism evidence="2">
    <name type="scientific">marine metagenome</name>
    <dbReference type="NCBI Taxonomy" id="408172"/>
    <lineage>
        <taxon>unclassified sequences</taxon>
        <taxon>metagenomes</taxon>
        <taxon>ecological metagenomes</taxon>
    </lineage>
</organism>
<gene>
    <name evidence="2" type="ORF">METZ01_LOCUS113961</name>
</gene>
<dbReference type="EMBL" id="UINC01014304">
    <property type="protein sequence ID" value="SVA61107.1"/>
    <property type="molecule type" value="Genomic_DNA"/>
</dbReference>